<keyword evidence="2" id="KW-1185">Reference proteome</keyword>
<evidence type="ECO:0000313" key="2">
    <source>
        <dbReference type="Proteomes" id="UP000239181"/>
    </source>
</evidence>
<sequence>MIHLFNSASLPVTPWRNGGGETREIISYPPGETEFDWRISIATIATDGDFSAFPGVDRIITLLDGEVELYCNDRLRQRLTVNQPYSFPGEDRISARLTAGASHDFNIMARRGSYVPAAGTTKSAFSPPVEAAGVVMVISGQWQHGQTLLAADQGAWWENQGGHFVPLSNDALLLWGTLLPSFNHGL</sequence>
<dbReference type="InterPro" id="IPR014710">
    <property type="entry name" value="RmlC-like_jellyroll"/>
</dbReference>
<accession>A0A2S9IAJ3</accession>
<dbReference type="Proteomes" id="UP000239181">
    <property type="component" value="Unassembled WGS sequence"/>
</dbReference>
<dbReference type="InterPro" id="IPR010282">
    <property type="entry name" value="Uncharacterised_HutD/Ves"/>
</dbReference>
<dbReference type="EMBL" id="PDET01000009">
    <property type="protein sequence ID" value="PRD14808.1"/>
    <property type="molecule type" value="Genomic_DNA"/>
</dbReference>
<dbReference type="Gene3D" id="2.60.120.10">
    <property type="entry name" value="Jelly Rolls"/>
    <property type="match status" value="1"/>
</dbReference>
<dbReference type="PANTHER" id="PTHR37943">
    <property type="entry name" value="PROTEIN VES"/>
    <property type="match status" value="1"/>
</dbReference>
<protein>
    <submittedName>
        <fullName evidence="1">HutD-family protein</fullName>
    </submittedName>
</protein>
<dbReference type="OrthoDB" id="9800082at2"/>
<proteinExistence type="predicted"/>
<dbReference type="SUPFAM" id="SSF51182">
    <property type="entry name" value="RmlC-like cupins"/>
    <property type="match status" value="1"/>
</dbReference>
<comment type="caution">
    <text evidence="1">The sequence shown here is derived from an EMBL/GenBank/DDBJ whole genome shotgun (WGS) entry which is preliminary data.</text>
</comment>
<reference evidence="1 2" key="1">
    <citation type="submission" date="2017-10" db="EMBL/GenBank/DDBJ databases">
        <title>Draft genome of two endophytic bacteria isolated from 'guarana' Paullinia cupana (Mart.) Ducke.</title>
        <authorList>
            <person name="Siqueira K.A."/>
            <person name="Liotti R.G."/>
            <person name="Mendes T.A."/>
            <person name="Soares M.A."/>
        </authorList>
    </citation>
    <scope>NUCLEOTIDE SEQUENCE [LARGE SCALE GENOMIC DNA]</scope>
    <source>
        <strain evidence="1 2">342</strain>
    </source>
</reference>
<dbReference type="CDD" id="cd20293">
    <property type="entry name" value="cupin_HutD_N"/>
    <property type="match status" value="1"/>
</dbReference>
<organism evidence="1 2">
    <name type="scientific">Pantoea coffeiphila</name>
    <dbReference type="NCBI Taxonomy" id="1465635"/>
    <lineage>
        <taxon>Bacteria</taxon>
        <taxon>Pseudomonadati</taxon>
        <taxon>Pseudomonadota</taxon>
        <taxon>Gammaproteobacteria</taxon>
        <taxon>Enterobacterales</taxon>
        <taxon>Erwiniaceae</taxon>
        <taxon>Pantoea</taxon>
    </lineage>
</organism>
<dbReference type="Pfam" id="PF05962">
    <property type="entry name" value="HutD"/>
    <property type="match status" value="1"/>
</dbReference>
<dbReference type="RefSeq" id="WP_105593528.1">
    <property type="nucleotide sequence ID" value="NZ_PDET01000009.1"/>
</dbReference>
<evidence type="ECO:0000313" key="1">
    <source>
        <dbReference type="EMBL" id="PRD14808.1"/>
    </source>
</evidence>
<name>A0A2S9IAJ3_9GAMM</name>
<gene>
    <name evidence="1" type="ORF">CQW29_14990</name>
</gene>
<dbReference type="InterPro" id="IPR011051">
    <property type="entry name" value="RmlC_Cupin_sf"/>
</dbReference>
<dbReference type="PANTHER" id="PTHR37943:SF1">
    <property type="entry name" value="PROTEIN VES"/>
    <property type="match status" value="1"/>
</dbReference>
<dbReference type="AlphaFoldDB" id="A0A2S9IAJ3"/>